<evidence type="ECO:0000313" key="1">
    <source>
        <dbReference type="EMBL" id="ADL16672.1"/>
    </source>
</evidence>
<name>E0ADJ9_9VIRU</name>
<protein>
    <submittedName>
        <fullName evidence="1">AbHVp045c</fullName>
    </submittedName>
</protein>
<organism evidence="1">
    <name type="scientific">Abalone herpesvirus Victoria/AUS/2007</name>
    <dbReference type="NCBI Taxonomy" id="860344"/>
    <lineage>
        <taxon>Viruses</taxon>
        <taxon>Duplodnaviria</taxon>
        <taxon>Heunggongvirae</taxon>
        <taxon>Peploviricota</taxon>
        <taxon>Herviviricetes</taxon>
        <taxon>Herpesvirales</taxon>
        <taxon>Malacoherpesviridae</taxon>
        <taxon>Aurivirus</taxon>
        <taxon>Aurivirus haliotidmalaco1</taxon>
        <taxon>Haliotid herpesvirus 1</taxon>
    </lineage>
</organism>
<proteinExistence type="predicted"/>
<gene>
    <name evidence="1" type="ORF">AbHVp045c</name>
</gene>
<dbReference type="EMBL" id="HM631981">
    <property type="protein sequence ID" value="ADL16672.1"/>
    <property type="molecule type" value="Genomic_DNA"/>
</dbReference>
<accession>E0ADJ9</accession>
<reference evidence="1" key="1">
    <citation type="submission" date="2010-06" db="EMBL/GenBank/DDBJ databases">
        <title>A neurotropic herpesvirus infecting the gastropod, abalone, shares ancestry with oyster herpesvirus and a herpesvirus associated with the amphioxus genome.</title>
        <authorList>
            <person name="Savin K.W."/>
            <person name="Cocks B.G."/>
            <person name="Wong F."/>
            <person name="Sawbridge T."/>
            <person name="Cogan N."/>
            <person name="Savage D."/>
            <person name="Warner S."/>
        </authorList>
    </citation>
    <scope>NUCLEOTIDE SEQUENCE</scope>
    <source>
        <strain evidence="1">Victoria</strain>
    </source>
</reference>
<sequence>MNSTTEFYLFLKKFRSDLCKVFGAHPPQTPIIDEKFTHWKWRSNVLLRRITAMIVLFLDPKAINKHKRVYYLVTDSIYIALLQCLSYIFKEGRLPITNIEEKQYEPLQRLVGYIIEVVKFKPEDRTFSTVRLPVYVKNGHLKLSYTQMFDRQFAEGVATLAKRGVGVLQNNFVTEIYQAALHQTEEELYDDVTTDVNFCRRVAVASNLINAKIPFMTLESLTEFTEILYHRLSGGRPLDSTHIPAALDADMIHLFTHVSTALKSRLTTKSIDVMPYDCTCYVKCRGPSYGHVKLNQMVDDLHHTALSTRICGLCRLSLTVKNTTSAKPKRYMMPECPGVTVCSHDGCSTAFLSRTNIFDKEEEGKGLFTAGHRVFISNSLPITDPLYRQKVSTAKGRHFTTCISGSRTCYGRAVKNINSAKQSEQREREKIPKSKETKEALFKPDFYNLKKWWRCNPCQDMADYNPESHTFFREAMHDRSCVGTFLSSIKGGLCKVTQAFVDEKCKMMCLNCRAACMCRHAQSGLVNRMVEVKELAAQSKTLLSDKSARKKLSKKERKAREEWSEGGIADLIQLQKLLTMVQSFVVNNTPEFV</sequence>